<evidence type="ECO:0000313" key="2">
    <source>
        <dbReference type="Proteomes" id="UP001495147"/>
    </source>
</evidence>
<dbReference type="Proteomes" id="UP001495147">
    <property type="component" value="Unassembled WGS sequence"/>
</dbReference>
<dbReference type="RefSeq" id="WP_347705366.1">
    <property type="nucleotide sequence ID" value="NZ_JBDPZD010000003.1"/>
</dbReference>
<keyword evidence="2" id="KW-1185">Reference proteome</keyword>
<comment type="caution">
    <text evidence="1">The sequence shown here is derived from an EMBL/GenBank/DDBJ whole genome shotgun (WGS) entry which is preliminary data.</text>
</comment>
<dbReference type="EMBL" id="JBDPZD010000003">
    <property type="protein sequence ID" value="MEO3692551.1"/>
    <property type="molecule type" value="Genomic_DNA"/>
</dbReference>
<sequence length="99" mass="10524">MPAIGRGRCRFVDLVRRSHASAGTMQAFIQQEICMNCRNKKGMGLGGWMAIAVGIYTAVHVGQRYEHEGLTAPVHAASAASSVAPSVTPSTVAQPDTKR</sequence>
<protein>
    <submittedName>
        <fullName evidence="1">Uncharacterized protein</fullName>
    </submittedName>
</protein>
<accession>A0ABV0G493</accession>
<name>A0ABV0G493_9BURK</name>
<reference evidence="1 2" key="1">
    <citation type="submission" date="2024-05" db="EMBL/GenBank/DDBJ databases">
        <title>Roseateles sp. DJS-2-20 16S ribosomal RNA gene Genome sequencing and assembly.</title>
        <authorList>
            <person name="Woo H."/>
        </authorList>
    </citation>
    <scope>NUCLEOTIDE SEQUENCE [LARGE SCALE GENOMIC DNA]</scope>
    <source>
        <strain evidence="1 2">DJS-2-20</strain>
    </source>
</reference>
<gene>
    <name evidence="1" type="ORF">ABDJ85_13820</name>
</gene>
<evidence type="ECO:0000313" key="1">
    <source>
        <dbReference type="EMBL" id="MEO3692551.1"/>
    </source>
</evidence>
<organism evidence="1 2">
    <name type="scientific">Roseateles paludis</name>
    <dbReference type="NCBI Taxonomy" id="3145238"/>
    <lineage>
        <taxon>Bacteria</taxon>
        <taxon>Pseudomonadati</taxon>
        <taxon>Pseudomonadota</taxon>
        <taxon>Betaproteobacteria</taxon>
        <taxon>Burkholderiales</taxon>
        <taxon>Sphaerotilaceae</taxon>
        <taxon>Roseateles</taxon>
    </lineage>
</organism>
<proteinExistence type="predicted"/>